<feature type="binding site" evidence="13">
    <location>
        <position position="159"/>
    </location>
    <ligand>
        <name>ATP</name>
        <dbReference type="ChEBI" id="CHEBI:30616"/>
    </ligand>
</feature>
<dbReference type="InterPro" id="IPR014729">
    <property type="entry name" value="Rossmann-like_a/b/a_fold"/>
</dbReference>
<dbReference type="HAMAP" id="MF_00193">
    <property type="entry name" value="NadE_ammonia_dep"/>
    <property type="match status" value="1"/>
</dbReference>
<dbReference type="CDD" id="cd00553">
    <property type="entry name" value="NAD_synthase"/>
    <property type="match status" value="1"/>
</dbReference>
<feature type="binding site" evidence="13">
    <location>
        <position position="179"/>
    </location>
    <ligand>
        <name>deamido-NAD(+)</name>
        <dbReference type="ChEBI" id="CHEBI:58437"/>
        <note>ligand shared between two neighboring subunits</note>
    </ligand>
</feature>
<dbReference type="UniPathway" id="UPA00253">
    <property type="reaction ID" value="UER00333"/>
</dbReference>
<comment type="catalytic activity">
    <reaction evidence="9 13 15">
        <text>deamido-NAD(+) + NH4(+) + ATP = AMP + diphosphate + NAD(+) + H(+)</text>
        <dbReference type="Rhea" id="RHEA:21188"/>
        <dbReference type="ChEBI" id="CHEBI:15378"/>
        <dbReference type="ChEBI" id="CHEBI:28938"/>
        <dbReference type="ChEBI" id="CHEBI:30616"/>
        <dbReference type="ChEBI" id="CHEBI:33019"/>
        <dbReference type="ChEBI" id="CHEBI:57540"/>
        <dbReference type="ChEBI" id="CHEBI:58437"/>
        <dbReference type="ChEBI" id="CHEBI:456215"/>
        <dbReference type="EC" id="6.3.1.5"/>
    </reaction>
</comment>
<keyword evidence="4 13" id="KW-0479">Metal-binding</keyword>
<evidence type="ECO:0000256" key="10">
    <source>
        <dbReference type="ARBA" id="ARBA00055966"/>
    </source>
</evidence>
<dbReference type="GO" id="GO:0008795">
    <property type="term" value="F:NAD+ synthase activity"/>
    <property type="evidence" value="ECO:0007669"/>
    <property type="project" value="UniProtKB-UniRule"/>
</dbReference>
<dbReference type="Pfam" id="PF02540">
    <property type="entry name" value="NAD_synthase"/>
    <property type="match status" value="1"/>
</dbReference>
<dbReference type="PANTHER" id="PTHR23090">
    <property type="entry name" value="NH 3 /GLUTAMINE-DEPENDENT NAD + SYNTHETASE"/>
    <property type="match status" value="1"/>
</dbReference>
<keyword evidence="5 13" id="KW-0547">Nucleotide-binding</keyword>
<evidence type="ECO:0000256" key="14">
    <source>
        <dbReference type="RuleBase" id="RU003811"/>
    </source>
</evidence>
<dbReference type="AlphaFoldDB" id="A0A7Z0K9Z9"/>
<dbReference type="GO" id="GO:0005737">
    <property type="term" value="C:cytoplasm"/>
    <property type="evidence" value="ECO:0007669"/>
    <property type="project" value="InterPro"/>
</dbReference>
<dbReference type="Proteomes" id="UP000535437">
    <property type="component" value="Unassembled WGS sequence"/>
</dbReference>
<dbReference type="InterPro" id="IPR022926">
    <property type="entry name" value="NH(3)-dep_NAD(+)_synth"/>
</dbReference>
<dbReference type="GO" id="GO:0003952">
    <property type="term" value="F:NAD+ synthase (glutamine-hydrolyzing) activity"/>
    <property type="evidence" value="ECO:0007669"/>
    <property type="project" value="InterPro"/>
</dbReference>
<dbReference type="EMBL" id="JACCFY010000001">
    <property type="protein sequence ID" value="NYJ78303.1"/>
    <property type="molecule type" value="Genomic_DNA"/>
</dbReference>
<evidence type="ECO:0000256" key="1">
    <source>
        <dbReference type="ARBA" id="ARBA00005859"/>
    </source>
</evidence>
<sequence>MRELQSSIIEEMGVSPEIDPVEEVERRVAFLAEYLRTTGARSLVLGISGGVDSTLAGKLAQLAAERLRSQGHEARFHAVRLPHGVQHDEDDAALAVDFIGPDHVHTVNIAQAVAGLDAAYSEALGQPMADYHRGNVKARIRMTAQYAIAGEHAGLVVGTDHAAESITGFFTKHGDGGADVLPLFTLNKRQVRQLLRHLGADELLWSKAPTADLLDDSPGQLDEAELGMSYADIDDYLEGREVPADAAEQIERRYLATRHKRTVPVTIQDSWWKG</sequence>
<reference evidence="17 18" key="1">
    <citation type="submission" date="2020-07" db="EMBL/GenBank/DDBJ databases">
        <title>Sequencing the genomes of 1000 actinobacteria strains.</title>
        <authorList>
            <person name="Klenk H.-P."/>
        </authorList>
    </citation>
    <scope>NUCLEOTIDE SEQUENCE [LARGE SCALE GENOMIC DNA]</scope>
    <source>
        <strain evidence="17 18">DSM 15475</strain>
    </source>
</reference>
<protein>
    <recommendedName>
        <fullName evidence="12 13">NH(3)-dependent NAD(+) synthetase</fullName>
        <ecNumber evidence="11 13">6.3.1.5</ecNumber>
    </recommendedName>
</protein>
<feature type="binding site" evidence="13">
    <location>
        <position position="164"/>
    </location>
    <ligand>
        <name>Mg(2+)</name>
        <dbReference type="ChEBI" id="CHEBI:18420"/>
    </ligand>
</feature>
<evidence type="ECO:0000256" key="3">
    <source>
        <dbReference type="ARBA" id="ARBA00022598"/>
    </source>
</evidence>
<evidence type="ECO:0000256" key="13">
    <source>
        <dbReference type="HAMAP-Rule" id="MF_00193"/>
    </source>
</evidence>
<dbReference type="GO" id="GO:0009435">
    <property type="term" value="P:NAD+ biosynthetic process"/>
    <property type="evidence" value="ECO:0007669"/>
    <property type="project" value="UniProtKB-UniRule"/>
</dbReference>
<feature type="binding site" description="in other chain" evidence="13">
    <location>
        <begin position="259"/>
        <end position="260"/>
    </location>
    <ligand>
        <name>deamido-NAD(+)</name>
        <dbReference type="ChEBI" id="CHEBI:58437"/>
        <note>ligand shared between two neighboring subunits</note>
    </ligand>
</feature>
<keyword evidence="6 13" id="KW-0067">ATP-binding</keyword>
<dbReference type="GO" id="GO:0046872">
    <property type="term" value="F:metal ion binding"/>
    <property type="evidence" value="ECO:0007669"/>
    <property type="project" value="UniProtKB-KW"/>
</dbReference>
<feature type="binding site" description="in other chain" evidence="13">
    <location>
        <position position="172"/>
    </location>
    <ligand>
        <name>deamido-NAD(+)</name>
        <dbReference type="ChEBI" id="CHEBI:58437"/>
        <note>ligand shared between two neighboring subunits</note>
    </ligand>
</feature>
<keyword evidence="18" id="KW-1185">Reference proteome</keyword>
<dbReference type="GO" id="GO:0004359">
    <property type="term" value="F:glutaminase activity"/>
    <property type="evidence" value="ECO:0007669"/>
    <property type="project" value="InterPro"/>
</dbReference>
<keyword evidence="3 13" id="KW-0436">Ligase</keyword>
<dbReference type="GO" id="GO:0005524">
    <property type="term" value="F:ATP binding"/>
    <property type="evidence" value="ECO:0007669"/>
    <property type="project" value="UniProtKB-UniRule"/>
</dbReference>
<organism evidence="17 18">
    <name type="scientific">Nesterenkonia xinjiangensis</name>
    <dbReference type="NCBI Taxonomy" id="225327"/>
    <lineage>
        <taxon>Bacteria</taxon>
        <taxon>Bacillati</taxon>
        <taxon>Actinomycetota</taxon>
        <taxon>Actinomycetes</taxon>
        <taxon>Micrococcales</taxon>
        <taxon>Micrococcaceae</taxon>
        <taxon>Nesterenkonia</taxon>
    </lineage>
</organism>
<comment type="subunit">
    <text evidence="2 13">Homodimer.</text>
</comment>
<keyword evidence="7 13" id="KW-0460">Magnesium</keyword>
<dbReference type="NCBIfam" id="TIGR00552">
    <property type="entry name" value="nadE"/>
    <property type="match status" value="1"/>
</dbReference>
<feature type="binding site" evidence="13">
    <location>
        <position position="188"/>
    </location>
    <ligand>
        <name>ATP</name>
        <dbReference type="ChEBI" id="CHEBI:30616"/>
    </ligand>
</feature>
<evidence type="ECO:0000313" key="17">
    <source>
        <dbReference type="EMBL" id="NYJ78303.1"/>
    </source>
</evidence>
<comment type="function">
    <text evidence="10 13">Catalyzes the ATP-dependent amidation of deamido-NAD to form NAD. Uses ammonia as a nitrogen source.</text>
</comment>
<dbReference type="RefSeq" id="WP_179541663.1">
    <property type="nucleotide sequence ID" value="NZ_BAAALL010000011.1"/>
</dbReference>
<evidence type="ECO:0000256" key="5">
    <source>
        <dbReference type="ARBA" id="ARBA00022741"/>
    </source>
</evidence>
<comment type="similarity">
    <text evidence="1 13 14">Belongs to the NAD synthetase family.</text>
</comment>
<evidence type="ECO:0000256" key="15">
    <source>
        <dbReference type="RuleBase" id="RU003812"/>
    </source>
</evidence>
<comment type="caution">
    <text evidence="17">The sequence shown here is derived from an EMBL/GenBank/DDBJ whole genome shotgun (WGS) entry which is preliminary data.</text>
</comment>
<evidence type="ECO:0000256" key="2">
    <source>
        <dbReference type="ARBA" id="ARBA00011738"/>
    </source>
</evidence>
<feature type="binding site" evidence="13">
    <location>
        <begin position="46"/>
        <end position="53"/>
    </location>
    <ligand>
        <name>ATP</name>
        <dbReference type="ChEBI" id="CHEBI:30616"/>
    </ligand>
</feature>
<dbReference type="InterPro" id="IPR022310">
    <property type="entry name" value="NAD/GMP_synthase"/>
</dbReference>
<proteinExistence type="inferred from homology"/>
<evidence type="ECO:0000256" key="11">
    <source>
        <dbReference type="ARBA" id="ARBA00066987"/>
    </source>
</evidence>
<dbReference type="SUPFAM" id="SSF52402">
    <property type="entry name" value="Adenine nucleotide alpha hydrolases-like"/>
    <property type="match status" value="1"/>
</dbReference>
<dbReference type="Gene3D" id="3.40.50.620">
    <property type="entry name" value="HUPs"/>
    <property type="match status" value="1"/>
</dbReference>
<accession>A0A7Z0K9Z9</accession>
<feature type="binding site" evidence="13">
    <location>
        <position position="52"/>
    </location>
    <ligand>
        <name>Mg(2+)</name>
        <dbReference type="ChEBI" id="CHEBI:18420"/>
    </ligand>
</feature>
<feature type="binding site" evidence="13">
    <location>
        <position position="210"/>
    </location>
    <ligand>
        <name>ATP</name>
        <dbReference type="ChEBI" id="CHEBI:30616"/>
    </ligand>
</feature>
<dbReference type="NCBIfam" id="NF001979">
    <property type="entry name" value="PRK00768.1"/>
    <property type="match status" value="1"/>
</dbReference>
<evidence type="ECO:0000256" key="12">
    <source>
        <dbReference type="ARBA" id="ARBA00070926"/>
    </source>
</evidence>
<evidence type="ECO:0000259" key="16">
    <source>
        <dbReference type="Pfam" id="PF02540"/>
    </source>
</evidence>
<dbReference type="InterPro" id="IPR003694">
    <property type="entry name" value="NAD_synthase"/>
</dbReference>
<evidence type="ECO:0000313" key="18">
    <source>
        <dbReference type="Proteomes" id="UP000535437"/>
    </source>
</evidence>
<name>A0A7Z0K9Z9_9MICC</name>
<evidence type="ECO:0000256" key="8">
    <source>
        <dbReference type="ARBA" id="ARBA00023027"/>
    </source>
</evidence>
<dbReference type="PANTHER" id="PTHR23090:SF7">
    <property type="entry name" value="NH(3)-DEPENDENT NAD(+) SYNTHETASE"/>
    <property type="match status" value="1"/>
</dbReference>
<feature type="domain" description="NAD/GMP synthase" evidence="16">
    <location>
        <begin position="24"/>
        <end position="264"/>
    </location>
</feature>
<comment type="pathway">
    <text evidence="13">Cofactor biosynthesis; NAD(+) biosynthesis; NAD(+) from deamido-NAD(+) (ammonia route): step 1/1.</text>
</comment>
<evidence type="ECO:0000256" key="9">
    <source>
        <dbReference type="ARBA" id="ARBA00051206"/>
    </source>
</evidence>
<dbReference type="EC" id="6.3.1.5" evidence="11 13"/>
<dbReference type="FunFam" id="3.40.50.620:FF:000015">
    <property type="entry name" value="NH(3)-dependent NAD(+) synthetase"/>
    <property type="match status" value="1"/>
</dbReference>
<gene>
    <name evidence="13" type="primary">nadE</name>
    <name evidence="17" type="ORF">HNR09_001714</name>
</gene>
<evidence type="ECO:0000256" key="7">
    <source>
        <dbReference type="ARBA" id="ARBA00022842"/>
    </source>
</evidence>
<evidence type="ECO:0000256" key="4">
    <source>
        <dbReference type="ARBA" id="ARBA00022723"/>
    </source>
</evidence>
<evidence type="ECO:0000256" key="6">
    <source>
        <dbReference type="ARBA" id="ARBA00022840"/>
    </source>
</evidence>
<feature type="binding site" description="in other chain" evidence="13">
    <location>
        <position position="139"/>
    </location>
    <ligand>
        <name>deamido-NAD(+)</name>
        <dbReference type="ChEBI" id="CHEBI:58437"/>
        <note>ligand shared between two neighboring subunits</note>
    </ligand>
</feature>
<keyword evidence="8 13" id="KW-0520">NAD</keyword>